<protein>
    <recommendedName>
        <fullName evidence="1">Transposase IS200-like domain-containing protein</fullName>
    </recommendedName>
</protein>
<dbReference type="InterPro" id="IPR036515">
    <property type="entry name" value="Transposase_17_sf"/>
</dbReference>
<dbReference type="AlphaFoldDB" id="A0A2H0RL01"/>
<dbReference type="EMBL" id="PCYL01000032">
    <property type="protein sequence ID" value="PIR46694.1"/>
    <property type="molecule type" value="Genomic_DNA"/>
</dbReference>
<evidence type="ECO:0000259" key="1">
    <source>
        <dbReference type="SMART" id="SM01321"/>
    </source>
</evidence>
<proteinExistence type="predicted"/>
<dbReference type="Proteomes" id="UP000230833">
    <property type="component" value="Unassembled WGS sequence"/>
</dbReference>
<dbReference type="Gene3D" id="3.30.70.1290">
    <property type="entry name" value="Transposase IS200-like"/>
    <property type="match status" value="1"/>
</dbReference>
<dbReference type="GO" id="GO:0006313">
    <property type="term" value="P:DNA transposition"/>
    <property type="evidence" value="ECO:0007669"/>
    <property type="project" value="InterPro"/>
</dbReference>
<dbReference type="SUPFAM" id="SSF143422">
    <property type="entry name" value="Transposase IS200-like"/>
    <property type="match status" value="1"/>
</dbReference>
<name>A0A2H0RL01_9BACT</name>
<evidence type="ECO:0000313" key="3">
    <source>
        <dbReference type="Proteomes" id="UP000230833"/>
    </source>
</evidence>
<dbReference type="SMART" id="SM01321">
    <property type="entry name" value="Y1_Tnp"/>
    <property type="match status" value="1"/>
</dbReference>
<evidence type="ECO:0000313" key="2">
    <source>
        <dbReference type="EMBL" id="PIR46694.1"/>
    </source>
</evidence>
<dbReference type="InterPro" id="IPR002686">
    <property type="entry name" value="Transposase_17"/>
</dbReference>
<dbReference type="GO" id="GO:0004803">
    <property type="term" value="F:transposase activity"/>
    <property type="evidence" value="ECO:0007669"/>
    <property type="project" value="InterPro"/>
</dbReference>
<reference evidence="2 3" key="1">
    <citation type="submission" date="2017-09" db="EMBL/GenBank/DDBJ databases">
        <title>Depth-based differentiation of microbial function through sediment-hosted aquifers and enrichment of novel symbionts in the deep terrestrial subsurface.</title>
        <authorList>
            <person name="Probst A.J."/>
            <person name="Ladd B."/>
            <person name="Jarett J.K."/>
            <person name="Geller-Mcgrath D.E."/>
            <person name="Sieber C.M."/>
            <person name="Emerson J.B."/>
            <person name="Anantharaman K."/>
            <person name="Thomas B.C."/>
            <person name="Malmstrom R."/>
            <person name="Stieglmeier M."/>
            <person name="Klingl A."/>
            <person name="Woyke T."/>
            <person name="Ryan C.M."/>
            <person name="Banfield J.F."/>
        </authorList>
    </citation>
    <scope>NUCLEOTIDE SEQUENCE [LARGE SCALE GENOMIC DNA]</scope>
    <source>
        <strain evidence="2">CG10_big_fil_rev_8_21_14_0_10_45_14</strain>
    </source>
</reference>
<gene>
    <name evidence="2" type="ORF">COV07_03070</name>
</gene>
<dbReference type="Pfam" id="PF01797">
    <property type="entry name" value="Y1_Tnp"/>
    <property type="match status" value="1"/>
</dbReference>
<organism evidence="2 3">
    <name type="scientific">Candidatus Vogelbacteria bacterium CG10_big_fil_rev_8_21_14_0_10_45_14</name>
    <dbReference type="NCBI Taxonomy" id="1975042"/>
    <lineage>
        <taxon>Bacteria</taxon>
        <taxon>Candidatus Vogeliibacteriota</taxon>
    </lineage>
</organism>
<feature type="domain" description="Transposase IS200-like" evidence="1">
    <location>
        <begin position="52"/>
        <end position="161"/>
    </location>
</feature>
<accession>A0A2H0RL01</accession>
<comment type="caution">
    <text evidence="2">The sequence shown here is derived from an EMBL/GenBank/DDBJ whole genome shotgun (WGS) entry which is preliminary data.</text>
</comment>
<sequence>MGRMRQNFFPGYDNDEFYHVFNHGVEDCLITRDRLDSERFLILLELLNKKSVVGSVADALDVLEPNVRDSLAVAGLKLHKKEDRLVEVVAYCLNPNHFHLLLKQVSDNGVPNFLQKLSMAYCKYINTKYHRKGTLFYGTYGRRHISTDEYLIHASAYINLNYKVHNIQGSNLNLVRSSWEEYTDNKSGICDRDLVMASFSCPDEYREYALSALETMRENKIDKQEMREIGIDL</sequence>
<dbReference type="PANTHER" id="PTHR34322:SF2">
    <property type="entry name" value="TRANSPOSASE IS200-LIKE DOMAIN-CONTAINING PROTEIN"/>
    <property type="match status" value="1"/>
</dbReference>
<dbReference type="GO" id="GO:0003677">
    <property type="term" value="F:DNA binding"/>
    <property type="evidence" value="ECO:0007669"/>
    <property type="project" value="InterPro"/>
</dbReference>
<dbReference type="PANTHER" id="PTHR34322">
    <property type="entry name" value="TRANSPOSASE, Y1_TNP DOMAIN-CONTAINING"/>
    <property type="match status" value="1"/>
</dbReference>